<dbReference type="Proteomes" id="UP000019241">
    <property type="component" value="Unassembled WGS sequence"/>
</dbReference>
<dbReference type="Gene3D" id="3.30.420.40">
    <property type="match status" value="2"/>
</dbReference>
<evidence type="ECO:0000256" key="7">
    <source>
        <dbReference type="SAM" id="MobiDB-lite"/>
    </source>
</evidence>
<dbReference type="Pfam" id="PF14450">
    <property type="entry name" value="FtsA"/>
    <property type="match status" value="1"/>
</dbReference>
<proteinExistence type="inferred from homology"/>
<feature type="region of interest" description="Disordered" evidence="7">
    <location>
        <begin position="382"/>
        <end position="415"/>
    </location>
</feature>
<dbReference type="EMBL" id="AODM01000004">
    <property type="protein sequence ID" value="EUJ65343.1"/>
    <property type="molecule type" value="Genomic_DNA"/>
</dbReference>
<keyword evidence="2 5" id="KW-0132">Cell division</keyword>
<evidence type="ECO:0000256" key="5">
    <source>
        <dbReference type="HAMAP-Rule" id="MF_02033"/>
    </source>
</evidence>
<dbReference type="GO" id="GO:0009898">
    <property type="term" value="C:cytoplasmic side of plasma membrane"/>
    <property type="evidence" value="ECO:0007669"/>
    <property type="project" value="UniProtKB-UniRule"/>
</dbReference>
<evidence type="ECO:0000256" key="1">
    <source>
        <dbReference type="ARBA" id="ARBA00022475"/>
    </source>
</evidence>
<comment type="subunit">
    <text evidence="5">Self-interacts. Interacts with FtsZ.</text>
</comment>
<evidence type="ECO:0000313" key="10">
    <source>
        <dbReference type="Proteomes" id="UP000019241"/>
    </source>
</evidence>
<evidence type="ECO:0000259" key="8">
    <source>
        <dbReference type="SMART" id="SM00842"/>
    </source>
</evidence>
<organism evidence="9 10">
    <name type="scientific">Listeria fleischmannii FSL S10-1203</name>
    <dbReference type="NCBI Taxonomy" id="1265822"/>
    <lineage>
        <taxon>Bacteria</taxon>
        <taxon>Bacillati</taxon>
        <taxon>Bacillota</taxon>
        <taxon>Bacilli</taxon>
        <taxon>Bacillales</taxon>
        <taxon>Listeriaceae</taxon>
        <taxon>Listeria</taxon>
    </lineage>
</organism>
<keyword evidence="4 5" id="KW-0131">Cell cycle</keyword>
<protein>
    <recommendedName>
        <fullName evidence="5 6">Cell division protein FtsA</fullName>
    </recommendedName>
</protein>
<dbReference type="AlphaFoldDB" id="W7DXC0"/>
<keyword evidence="1 5" id="KW-1003">Cell membrane</keyword>
<feature type="domain" description="SHS2" evidence="8">
    <location>
        <begin position="7"/>
        <end position="194"/>
    </location>
</feature>
<dbReference type="Pfam" id="PF02491">
    <property type="entry name" value="SHS2_FTSA"/>
    <property type="match status" value="1"/>
</dbReference>
<gene>
    <name evidence="5" type="primary">ftsA</name>
    <name evidence="9" type="ORF">MCOL2_00865</name>
</gene>
<dbReference type="InterPro" id="IPR003494">
    <property type="entry name" value="SHS2_FtsA"/>
</dbReference>
<dbReference type="GO" id="GO:0043093">
    <property type="term" value="P:FtsZ-dependent cytokinesis"/>
    <property type="evidence" value="ECO:0007669"/>
    <property type="project" value="UniProtKB-UniRule"/>
</dbReference>
<dbReference type="FunFam" id="3.30.1490.110:FF:000003">
    <property type="entry name" value="Cell division protein FtsA"/>
    <property type="match status" value="1"/>
</dbReference>
<evidence type="ECO:0000256" key="6">
    <source>
        <dbReference type="PIRNR" id="PIRNR003101"/>
    </source>
</evidence>
<comment type="similarity">
    <text evidence="5 6">Belongs to the FtsA/MreB family.</text>
</comment>
<dbReference type="PIRSF" id="PIRSF003101">
    <property type="entry name" value="FtsA"/>
    <property type="match status" value="1"/>
</dbReference>
<evidence type="ECO:0000313" key="9">
    <source>
        <dbReference type="EMBL" id="EUJ65343.1"/>
    </source>
</evidence>
<accession>W7DXC0</accession>
<evidence type="ECO:0000256" key="3">
    <source>
        <dbReference type="ARBA" id="ARBA00023136"/>
    </source>
</evidence>
<feature type="compositionally biased region" description="Basic and acidic residues" evidence="7">
    <location>
        <begin position="406"/>
        <end position="415"/>
    </location>
</feature>
<dbReference type="InterPro" id="IPR050696">
    <property type="entry name" value="FtsA/MreB"/>
</dbReference>
<dbReference type="PANTHER" id="PTHR32432">
    <property type="entry name" value="CELL DIVISION PROTEIN FTSA-RELATED"/>
    <property type="match status" value="1"/>
</dbReference>
<dbReference type="PATRIC" id="fig|1265822.4.peg.178"/>
<evidence type="ECO:0000256" key="2">
    <source>
        <dbReference type="ARBA" id="ARBA00022618"/>
    </source>
</evidence>
<dbReference type="InterPro" id="IPR043129">
    <property type="entry name" value="ATPase_NBD"/>
</dbReference>
<name>W7DXC0_9LIST</name>
<dbReference type="SMART" id="SM00842">
    <property type="entry name" value="FtsA"/>
    <property type="match status" value="1"/>
</dbReference>
<dbReference type="GO" id="GO:0032153">
    <property type="term" value="C:cell division site"/>
    <property type="evidence" value="ECO:0007669"/>
    <property type="project" value="UniProtKB-UniRule"/>
</dbReference>
<dbReference type="NCBIfam" id="TIGR01174">
    <property type="entry name" value="ftsA"/>
    <property type="match status" value="1"/>
</dbReference>
<keyword evidence="3 5" id="KW-0472">Membrane</keyword>
<dbReference type="SUPFAM" id="SSF53067">
    <property type="entry name" value="Actin-like ATPase domain"/>
    <property type="match status" value="2"/>
</dbReference>
<comment type="subcellular location">
    <subcellularLocation>
        <location evidence="5">Cell membrane</location>
        <topology evidence="5">Peripheral membrane protein</topology>
        <orientation evidence="5">Cytoplasmic side</orientation>
    </subcellularLocation>
    <text evidence="5">Localizes to the Z ring in an FtsZ-dependent manner. Targeted to the membrane through a conserved C-terminal amphipathic helix.</text>
</comment>
<dbReference type="PANTHER" id="PTHR32432:SF4">
    <property type="entry name" value="CELL DIVISION PROTEIN FTSA"/>
    <property type="match status" value="1"/>
</dbReference>
<dbReference type="CDD" id="cd24048">
    <property type="entry name" value="ASKHA_NBD_FtsA"/>
    <property type="match status" value="1"/>
</dbReference>
<comment type="function">
    <text evidence="5 6">Cell division protein that is involved in the assembly of the Z ring. May serve as a membrane anchor for the Z ring.</text>
</comment>
<dbReference type="Gene3D" id="3.30.1490.110">
    <property type="match status" value="1"/>
</dbReference>
<comment type="caution">
    <text evidence="9">The sequence shown here is derived from an EMBL/GenBank/DDBJ whole genome shotgun (WGS) entry which is preliminary data.</text>
</comment>
<reference evidence="9 10" key="1">
    <citation type="submission" date="2012-12" db="EMBL/GenBank/DDBJ databases">
        <title>Novel taxa of Listeriaceae from agricultural environments in the United States.</title>
        <authorList>
            <person name="den Bakker H.C."/>
            <person name="Allred A."/>
            <person name="Warchocki S."/>
            <person name="Wright E.M."/>
            <person name="Burrell A."/>
            <person name="Nightingale K.K."/>
            <person name="Kephart D."/>
            <person name="Wiedmann M."/>
        </authorList>
    </citation>
    <scope>NUCLEOTIDE SEQUENCE [LARGE SCALE GENOMIC DNA]</scope>
    <source>
        <strain evidence="9 10">FSL S10-1203</strain>
    </source>
</reference>
<evidence type="ECO:0000256" key="4">
    <source>
        <dbReference type="ARBA" id="ARBA00023306"/>
    </source>
</evidence>
<dbReference type="HAMAP" id="MF_02033">
    <property type="entry name" value="FtsA"/>
    <property type="match status" value="1"/>
</dbReference>
<sequence length="435" mass="47040">MGENEIYVSLDIGSSKIKVIIAEMANNRLNIIGVGDVPAQGIKKGIIIDIDKAVESIKKAISQAERMVGVEISQVIVGVVANQVSLLETRGIVAVNSDKPEITAEDVWNVMDAAQVVPLSAEREIISLIPDQFVVDGFDGITDPRGMSGIRLEMEGTLVTGSKTILHNTLRCVERAGLEITEIVLQPLAEAAISLTEDDKEFGTTLINIGAGTTTVSVFEQGKLIYTFTLPVGGDNVTKDLSLGLNTSTANAEKVKLEHGYAFYDEASADEVFAIDVIGSDQPQHFTQVEIADMIEARMEEIFILALDGLKQAGFNQLPGGFILTGGASGIPGALELAAKTLGGHVRLAMPDYIGVRDPAYTTSVGLIQYAYNLAEFDERDLSHETEPQDDENVSQTRAVKQAKPKKSENEKVTTKMKKLFLEHFLSKNIRYGKS</sequence>
<dbReference type="InterPro" id="IPR020823">
    <property type="entry name" value="Cell_div_FtsA"/>
</dbReference>